<protein>
    <recommendedName>
        <fullName evidence="3">Winged helix DNA-binding domain-containing protein</fullName>
    </recommendedName>
</protein>
<dbReference type="PANTHER" id="PTHR38479">
    <property type="entry name" value="LMO0824 PROTEIN"/>
    <property type="match status" value="1"/>
</dbReference>
<dbReference type="EMBL" id="BMNE01000010">
    <property type="protein sequence ID" value="GGN96375.1"/>
    <property type="molecule type" value="Genomic_DNA"/>
</dbReference>
<evidence type="ECO:0000313" key="1">
    <source>
        <dbReference type="EMBL" id="GGN96375.1"/>
    </source>
</evidence>
<dbReference type="Pfam" id="PF06224">
    <property type="entry name" value="AlkZ-like"/>
    <property type="match status" value="1"/>
</dbReference>
<proteinExistence type="predicted"/>
<name>A0ABQ2KY80_9NOCA</name>
<sequence length="417" mass="45945">MDSAVDQRLEPAHGKFVGAPAYDPDMLSIDVAQRRARLATRHRLAPSARSTDPVDIARSMVVLHATDPATVYLSVGARGIDLTPADVERALYDDRTLLRLLAMRRTMFVAPTELLPVLQASTCDALAHKQRRAYGRYIEQAGVVDGDIQSWLSDVEAETHAALLARGAATGVQLSKDVPRLRTQIDTSPGKSYSKPTSITTWVLVVLGAEGRIVRGRPNGSWASSQYTWAPVETWLPQGFSPLPAEQARVELVRQWLRAFGPAPVTDLKWWTGWTLGEVRKALAHLETVEVDLNGVTGILLADDLDPVPAPEPWAALLPALDPTPMGWQSRDWFLGPHAEALFDRNGNIGPTIWADGRIVGGWAQRPDGEVVTRLLEDVGTDTRKLIDAETDRTTTWFGDVRTIPRFRTPLQRELTA</sequence>
<organism evidence="1 2">
    <name type="scientific">Nocardia rhizosphaerihabitans</name>
    <dbReference type="NCBI Taxonomy" id="1691570"/>
    <lineage>
        <taxon>Bacteria</taxon>
        <taxon>Bacillati</taxon>
        <taxon>Actinomycetota</taxon>
        <taxon>Actinomycetes</taxon>
        <taxon>Mycobacteriales</taxon>
        <taxon>Nocardiaceae</taxon>
        <taxon>Nocardia</taxon>
    </lineage>
</organism>
<dbReference type="InterPro" id="IPR009351">
    <property type="entry name" value="AlkZ-like"/>
</dbReference>
<reference evidence="2" key="1">
    <citation type="journal article" date="2019" name="Int. J. Syst. Evol. Microbiol.">
        <title>The Global Catalogue of Microorganisms (GCM) 10K type strain sequencing project: providing services to taxonomists for standard genome sequencing and annotation.</title>
        <authorList>
            <consortium name="The Broad Institute Genomics Platform"/>
            <consortium name="The Broad Institute Genome Sequencing Center for Infectious Disease"/>
            <person name="Wu L."/>
            <person name="Ma J."/>
        </authorList>
    </citation>
    <scope>NUCLEOTIDE SEQUENCE [LARGE SCALE GENOMIC DNA]</scope>
    <source>
        <strain evidence="2">CGMCC 4.7329</strain>
    </source>
</reference>
<evidence type="ECO:0008006" key="3">
    <source>
        <dbReference type="Google" id="ProtNLM"/>
    </source>
</evidence>
<comment type="caution">
    <text evidence="1">The sequence shown here is derived from an EMBL/GenBank/DDBJ whole genome shotgun (WGS) entry which is preliminary data.</text>
</comment>
<keyword evidence="2" id="KW-1185">Reference proteome</keyword>
<accession>A0ABQ2KY80</accession>
<evidence type="ECO:0000313" key="2">
    <source>
        <dbReference type="Proteomes" id="UP000658127"/>
    </source>
</evidence>
<dbReference type="PANTHER" id="PTHR38479:SF2">
    <property type="entry name" value="WINGED HELIX DNA-BINDING DOMAIN-CONTAINING PROTEIN"/>
    <property type="match status" value="1"/>
</dbReference>
<dbReference type="Proteomes" id="UP000658127">
    <property type="component" value="Unassembled WGS sequence"/>
</dbReference>
<gene>
    <name evidence="1" type="ORF">GCM10011610_61100</name>
</gene>